<keyword evidence="3" id="KW-0732">Signal</keyword>
<dbReference type="STRING" id="44689.Q552S8"/>
<dbReference type="VEuPathDB" id="AmoebaDB:DDB_G0275911"/>
<dbReference type="GeneID" id="8620190"/>
<dbReference type="Proteomes" id="UP000002195">
    <property type="component" value="Unassembled WGS sequence"/>
</dbReference>
<dbReference type="EMBL" id="AAFI02000013">
    <property type="protein sequence ID" value="EAL69706.1"/>
    <property type="molecule type" value="Genomic_DNA"/>
</dbReference>
<accession>Q552S8</accession>
<dbReference type="GlyGen" id="Q552S8">
    <property type="glycosylation" value="1 site"/>
</dbReference>
<comment type="caution">
    <text evidence="4">The sequence shown here is derived from an EMBL/GenBank/DDBJ whole genome shotgun (WGS) entry which is preliminary data.</text>
</comment>
<keyword evidence="1" id="KW-0880">Kelch repeat</keyword>
<evidence type="ECO:0000256" key="1">
    <source>
        <dbReference type="ARBA" id="ARBA00022441"/>
    </source>
</evidence>
<dbReference type="SMR" id="Q552S8"/>
<dbReference type="PaxDb" id="44689-DDB0217719"/>
<name>Q552S8_DICDI</name>
<dbReference type="SUPFAM" id="SSF117281">
    <property type="entry name" value="Kelch motif"/>
    <property type="match status" value="1"/>
</dbReference>
<keyword evidence="2" id="KW-0677">Repeat</keyword>
<protein>
    <recommendedName>
        <fullName evidence="6">Kelch repeat-containing protein</fullName>
    </recommendedName>
</protein>
<keyword evidence="5" id="KW-1185">Reference proteome</keyword>
<dbReference type="PANTHER" id="PTHR46093:SF18">
    <property type="entry name" value="FIBRONECTIN TYPE-III DOMAIN-CONTAINING PROTEIN"/>
    <property type="match status" value="1"/>
</dbReference>
<dbReference type="AlphaFoldDB" id="Q552S8"/>
<evidence type="ECO:0000313" key="5">
    <source>
        <dbReference type="Proteomes" id="UP000002195"/>
    </source>
</evidence>
<dbReference type="OMA" id="EYNTTHY"/>
<dbReference type="Pfam" id="PF24681">
    <property type="entry name" value="Kelch_KLHDC2_KLHL20_DRC7"/>
    <property type="match status" value="2"/>
</dbReference>
<evidence type="ECO:0008006" key="6">
    <source>
        <dbReference type="Google" id="ProtNLM"/>
    </source>
</evidence>
<dbReference type="RefSeq" id="XP_643603.1">
    <property type="nucleotide sequence ID" value="XM_638511.1"/>
</dbReference>
<dbReference type="PANTHER" id="PTHR46093">
    <property type="entry name" value="ACYL-COA-BINDING DOMAIN-CONTAINING PROTEIN 5"/>
    <property type="match status" value="1"/>
</dbReference>
<dbReference type="InterPro" id="IPR015915">
    <property type="entry name" value="Kelch-typ_b-propeller"/>
</dbReference>
<dbReference type="HOGENOM" id="CLU_718505_0_0_1"/>
<dbReference type="PhylomeDB" id="Q552S8"/>
<evidence type="ECO:0000256" key="2">
    <source>
        <dbReference type="ARBA" id="ARBA00022737"/>
    </source>
</evidence>
<reference evidence="4 5" key="1">
    <citation type="journal article" date="2005" name="Nature">
        <title>The genome of the social amoeba Dictyostelium discoideum.</title>
        <authorList>
            <consortium name="The Dictyostelium discoideum Sequencing Consortium"/>
            <person name="Eichinger L."/>
            <person name="Pachebat J.A."/>
            <person name="Glockner G."/>
            <person name="Rajandream M.A."/>
            <person name="Sucgang R."/>
            <person name="Berriman M."/>
            <person name="Song J."/>
            <person name="Olsen R."/>
            <person name="Szafranski K."/>
            <person name="Xu Q."/>
            <person name="Tunggal B."/>
            <person name="Kummerfeld S."/>
            <person name="Madera M."/>
            <person name="Konfortov B.A."/>
            <person name="Rivero F."/>
            <person name="Bankier A.T."/>
            <person name="Lehmann R."/>
            <person name="Hamlin N."/>
            <person name="Davies R."/>
            <person name="Gaudet P."/>
            <person name="Fey P."/>
            <person name="Pilcher K."/>
            <person name="Chen G."/>
            <person name="Saunders D."/>
            <person name="Sodergren E."/>
            <person name="Davis P."/>
            <person name="Kerhornou A."/>
            <person name="Nie X."/>
            <person name="Hall N."/>
            <person name="Anjard C."/>
            <person name="Hemphill L."/>
            <person name="Bason N."/>
            <person name="Farbrother P."/>
            <person name="Desany B."/>
            <person name="Just E."/>
            <person name="Morio T."/>
            <person name="Rost R."/>
            <person name="Churcher C."/>
            <person name="Cooper J."/>
            <person name="Haydock S."/>
            <person name="van Driessche N."/>
            <person name="Cronin A."/>
            <person name="Goodhead I."/>
            <person name="Muzny D."/>
            <person name="Mourier T."/>
            <person name="Pain A."/>
            <person name="Lu M."/>
            <person name="Harper D."/>
            <person name="Lindsay R."/>
            <person name="Hauser H."/>
            <person name="James K."/>
            <person name="Quiles M."/>
            <person name="Madan Babu M."/>
            <person name="Saito T."/>
            <person name="Buchrieser C."/>
            <person name="Wardroper A."/>
            <person name="Felder M."/>
            <person name="Thangavelu M."/>
            <person name="Johnson D."/>
            <person name="Knights A."/>
            <person name="Loulseged H."/>
            <person name="Mungall K."/>
            <person name="Oliver K."/>
            <person name="Price C."/>
            <person name="Quail M.A."/>
            <person name="Urushihara H."/>
            <person name="Hernandez J."/>
            <person name="Rabbinowitsch E."/>
            <person name="Steffen D."/>
            <person name="Sanders M."/>
            <person name="Ma J."/>
            <person name="Kohara Y."/>
            <person name="Sharp S."/>
            <person name="Simmonds M."/>
            <person name="Spiegler S."/>
            <person name="Tivey A."/>
            <person name="Sugano S."/>
            <person name="White B."/>
            <person name="Walker D."/>
            <person name="Woodward J."/>
            <person name="Winckler T."/>
            <person name="Tanaka Y."/>
            <person name="Shaulsky G."/>
            <person name="Schleicher M."/>
            <person name="Weinstock G."/>
            <person name="Rosenthal A."/>
            <person name="Cox E.C."/>
            <person name="Chisholm R.L."/>
            <person name="Gibbs R."/>
            <person name="Loomis W.F."/>
            <person name="Platzer M."/>
            <person name="Kay R.R."/>
            <person name="Williams J."/>
            <person name="Dear P.H."/>
            <person name="Noegel A.A."/>
            <person name="Barrell B."/>
            <person name="Kuspa A."/>
        </authorList>
    </citation>
    <scope>NUCLEOTIDE SEQUENCE [LARGE SCALE GENOMIC DNA]</scope>
    <source>
        <strain evidence="4 5">AX4</strain>
    </source>
</reference>
<feature type="signal peptide" evidence="3">
    <location>
        <begin position="1"/>
        <end position="23"/>
    </location>
</feature>
<dbReference type="InParanoid" id="Q552S8"/>
<proteinExistence type="predicted"/>
<evidence type="ECO:0000256" key="3">
    <source>
        <dbReference type="SAM" id="SignalP"/>
    </source>
</evidence>
<dbReference type="eggNOG" id="ENOG502RD96">
    <property type="taxonomic scope" value="Eukaryota"/>
</dbReference>
<feature type="chain" id="PRO_5004250117" description="Kelch repeat-containing protein" evidence="3">
    <location>
        <begin position="24"/>
        <end position="385"/>
    </location>
</feature>
<dbReference type="dictyBase" id="DDB_G0275911"/>
<evidence type="ECO:0000313" key="4">
    <source>
        <dbReference type="EMBL" id="EAL69706.1"/>
    </source>
</evidence>
<organism evidence="4 5">
    <name type="scientific">Dictyostelium discoideum</name>
    <name type="common">Social amoeba</name>
    <dbReference type="NCBI Taxonomy" id="44689"/>
    <lineage>
        <taxon>Eukaryota</taxon>
        <taxon>Amoebozoa</taxon>
        <taxon>Evosea</taxon>
        <taxon>Eumycetozoa</taxon>
        <taxon>Dictyostelia</taxon>
        <taxon>Dictyosteliales</taxon>
        <taxon>Dictyosteliaceae</taxon>
        <taxon>Dictyostelium</taxon>
    </lineage>
</organism>
<sequence>MNLKSQFLLIVVCLFSLVCLIDCHKKCDNCNKYSWEKVKQKGSLPPLAWDGSSAYDERNELFYVFGGLNGSYPNDEAINSFYVFNVKTSSWTNLMAPSSITPRAETMMFHDKRGNYVYLSGGRGPFRRGINIVYNSTQRYDVRKNVWTELNQTSFQQNLANRSVEAETVSKTGKSYAFSGSTSTLPAFIRVPGALKTDTIVFDSVNGWQQVDVVGASPTPRAHHHLHYNEELDSIFTYGGYTNCSTYTTNECNYLGDLWSLDLSTKVWKQHLFDVTKGPGNRDNAKFIYSDQNQLFLIGGSNYQYTNFMDVWRFDLITNEWTQLTILPLVDPETYIQTPIPSTIGSFYFKHIRKCSVEFYFSRGSLSEISGSPLVNDMYKLTIPI</sequence>
<dbReference type="KEGG" id="ddi:DDB_G0275911"/>
<gene>
    <name evidence="4" type="ORF">DDB_G0275911</name>
</gene>
<dbReference type="Gene3D" id="2.120.10.80">
    <property type="entry name" value="Kelch-type beta propeller"/>
    <property type="match status" value="2"/>
</dbReference>